<dbReference type="Proteomes" id="UP001222087">
    <property type="component" value="Chromosome"/>
</dbReference>
<gene>
    <name evidence="1" type="ORF">PXX05_12400</name>
</gene>
<evidence type="ECO:0000313" key="2">
    <source>
        <dbReference type="Proteomes" id="UP001222087"/>
    </source>
</evidence>
<proteinExistence type="predicted"/>
<reference evidence="1 2" key="1">
    <citation type="submission" date="2023-02" db="EMBL/GenBank/DDBJ databases">
        <title>Genome Sequence of L. cardiaca H63T.</title>
        <authorList>
            <person name="Lopez A.E."/>
            <person name="Cianciotto N.P."/>
        </authorList>
    </citation>
    <scope>NUCLEOTIDE SEQUENCE [LARGE SCALE GENOMIC DNA]</scope>
    <source>
        <strain evidence="1 2">H63</strain>
    </source>
</reference>
<dbReference type="RefSeq" id="WP_275088506.1">
    <property type="nucleotide sequence ID" value="NZ_CP119078.1"/>
</dbReference>
<evidence type="ECO:0000313" key="1">
    <source>
        <dbReference type="EMBL" id="WED42690.1"/>
    </source>
</evidence>
<dbReference type="EMBL" id="CP119078">
    <property type="protein sequence ID" value="WED42690.1"/>
    <property type="molecule type" value="Genomic_DNA"/>
</dbReference>
<accession>A0ABY8APX5</accession>
<protein>
    <submittedName>
        <fullName evidence="1">Uncharacterized protein</fullName>
    </submittedName>
</protein>
<keyword evidence="2" id="KW-1185">Reference proteome</keyword>
<organism evidence="1 2">
    <name type="scientific">Legionella cardiaca</name>
    <dbReference type="NCBI Taxonomy" id="1071983"/>
    <lineage>
        <taxon>Bacteria</taxon>
        <taxon>Pseudomonadati</taxon>
        <taxon>Pseudomonadota</taxon>
        <taxon>Gammaproteobacteria</taxon>
        <taxon>Legionellales</taxon>
        <taxon>Legionellaceae</taxon>
        <taxon>Legionella</taxon>
    </lineage>
</organism>
<sequence length="507" mass="58809">MRIEYQGKIKDLLQRAKNEADKLGKRLFADFTERSTIVDATLDKWLRLRNAINMYYTCSSYYRGGAFYRLDDHHFITSIQNKLRTMTTIASFAPVDYYGQVNSHTYRLFHMGDSYIINDKEHNAANVLYDLLFSRTSLECTASIQIANYLTLLDLLNLLHGSQKGTLLFNKLLGAKSNEIHNLNRLCIGTMGNIWSGEWFDFNPLYFFMNPGTEKLTLNDLETHPNKYVGSHFYIRGHQQYLHKHPRGAAQGWNVIFLGLDETGSSLFLAASESSQRFIFTYEEMLTILMNGFNKFPGYKENNVAANFCEQKDLVGFIDHQIAIFNLENIKLLLTKPTELMKQLQEFSLQAYIHLIRRNNYDTKSTTVSPTQIHYPIIHATKDDHDWETLKMFKPSFRRDPVRWTTKDDLEVRPVSGHYNAKFFANVTLPRYVNELISETTSLLDELYAGDLDDENIAIFYKQSLQALAQTRQAIQENRLTQNKLDKLIEFHQQISTVKTNQTSNNP</sequence>
<name>A0ABY8APX5_9GAMM</name>